<organism evidence="2 3">
    <name type="scientific">Didymella heteroderae</name>
    <dbReference type="NCBI Taxonomy" id="1769908"/>
    <lineage>
        <taxon>Eukaryota</taxon>
        <taxon>Fungi</taxon>
        <taxon>Dikarya</taxon>
        <taxon>Ascomycota</taxon>
        <taxon>Pezizomycotina</taxon>
        <taxon>Dothideomycetes</taxon>
        <taxon>Pleosporomycetidae</taxon>
        <taxon>Pleosporales</taxon>
        <taxon>Pleosporineae</taxon>
        <taxon>Didymellaceae</taxon>
        <taxon>Didymella</taxon>
    </lineage>
</organism>
<accession>A0A9P5BX39</accession>
<evidence type="ECO:0000256" key="1">
    <source>
        <dbReference type="SAM" id="SignalP"/>
    </source>
</evidence>
<evidence type="ECO:0000313" key="3">
    <source>
        <dbReference type="Proteomes" id="UP000758155"/>
    </source>
</evidence>
<comment type="caution">
    <text evidence="2">The sequence shown here is derived from an EMBL/GenBank/DDBJ whole genome shotgun (WGS) entry which is preliminary data.</text>
</comment>
<dbReference type="OrthoDB" id="5370830at2759"/>
<feature type="signal peptide" evidence="1">
    <location>
        <begin position="1"/>
        <end position="21"/>
    </location>
</feature>
<proteinExistence type="predicted"/>
<name>A0A9P5BX39_9PLEO</name>
<dbReference type="Gene3D" id="2.40.40.10">
    <property type="entry name" value="RlpA-like domain"/>
    <property type="match status" value="1"/>
</dbReference>
<evidence type="ECO:0000313" key="2">
    <source>
        <dbReference type="EMBL" id="KAF3033629.1"/>
    </source>
</evidence>
<evidence type="ECO:0008006" key="4">
    <source>
        <dbReference type="Google" id="ProtNLM"/>
    </source>
</evidence>
<dbReference type="AlphaFoldDB" id="A0A9P5BX39"/>
<dbReference type="PANTHER" id="PTHR38850:SF2">
    <property type="entry name" value="CERATO-PLATANIN"/>
    <property type="match status" value="1"/>
</dbReference>
<keyword evidence="1" id="KW-0732">Signal</keyword>
<feature type="chain" id="PRO_5040497962" description="Structural constituent of cell wall" evidence="1">
    <location>
        <begin position="22"/>
        <end position="259"/>
    </location>
</feature>
<dbReference type="InterPro" id="IPR036908">
    <property type="entry name" value="RlpA-like_sf"/>
</dbReference>
<reference evidence="2" key="1">
    <citation type="submission" date="2019-04" db="EMBL/GenBank/DDBJ databases">
        <title>Sequencing of skin fungus with MAO and IRED activity.</title>
        <authorList>
            <person name="Marsaioli A.J."/>
            <person name="Bonatto J.M.C."/>
            <person name="Reis Junior O."/>
        </authorList>
    </citation>
    <scope>NUCLEOTIDE SEQUENCE</scope>
    <source>
        <strain evidence="2">28M1</strain>
    </source>
</reference>
<keyword evidence="3" id="KW-1185">Reference proteome</keyword>
<dbReference type="PANTHER" id="PTHR38850">
    <property type="entry name" value="CERATO-PLATANIN"/>
    <property type="match status" value="1"/>
</dbReference>
<dbReference type="Proteomes" id="UP000758155">
    <property type="component" value="Unassembled WGS sequence"/>
</dbReference>
<protein>
    <recommendedName>
        <fullName evidence="4">Structural constituent of cell wall</fullName>
    </recommendedName>
</protein>
<gene>
    <name evidence="2" type="ORF">E8E12_003858</name>
</gene>
<dbReference type="EMBL" id="SWKV01000078">
    <property type="protein sequence ID" value="KAF3033629.1"/>
    <property type="molecule type" value="Genomic_DNA"/>
</dbReference>
<sequence length="259" mass="27801">MKSFFPITILIAAGLAPAALALPRQHARHIHSHNEPNHEEGHAHAHAHAAKRATPSNIALDSHVEYSSSMGVIGCLIDTNRIAYFPTTPPCSNPCSKLTAPNGNTINVLHIDQSGGSYDISMDAYKTLKYDAGWKAINTLPEAKWDGVTYEYVSMDQCADILPQGTLPVIAKSPNKYVECAASEPQSFWATHTQFYDIDDARCLRGVMQTCEMVPPTNTPTCANGKMAGMSGQMPLTGVDTVVDVTAAGEQVPAARPAV</sequence>